<dbReference type="GO" id="GO:0005737">
    <property type="term" value="C:cytoplasm"/>
    <property type="evidence" value="ECO:0007669"/>
    <property type="project" value="UniProtKB-SubCell"/>
</dbReference>
<dbReference type="Proteomes" id="UP000178104">
    <property type="component" value="Unassembled WGS sequence"/>
</dbReference>
<feature type="binding site" evidence="10">
    <location>
        <position position="99"/>
    </location>
    <ligand>
        <name>Zn(2+)</name>
        <dbReference type="ChEBI" id="CHEBI:29105"/>
    </ligand>
</feature>
<evidence type="ECO:0000256" key="2">
    <source>
        <dbReference type="ARBA" id="ARBA00022490"/>
    </source>
</evidence>
<feature type="site" description="Stabilizes the phosphoryl group" evidence="9">
    <location>
        <position position="58"/>
    </location>
</feature>
<comment type="cofactor">
    <cofactor evidence="10">
        <name>Mg(2+)</name>
        <dbReference type="ChEBI" id="CHEBI:18420"/>
    </cofactor>
</comment>
<comment type="cofactor">
    <cofactor evidence="10">
        <name>Zn(2+)</name>
        <dbReference type="ChEBI" id="CHEBI:29105"/>
    </cofactor>
</comment>
<name>A0A1F6XNJ1_9BACT</name>
<dbReference type="CDD" id="cd07503">
    <property type="entry name" value="HAD_HisB-N"/>
    <property type="match status" value="1"/>
</dbReference>
<keyword evidence="3 10" id="KW-0479">Metal-binding</keyword>
<keyword evidence="10" id="KW-0460">Magnesium</keyword>
<evidence type="ECO:0000256" key="11">
    <source>
        <dbReference type="SAM" id="Coils"/>
    </source>
</evidence>
<feature type="binding site" evidence="10">
    <location>
        <position position="10"/>
    </location>
    <ligand>
        <name>Mg(2+)</name>
        <dbReference type="ChEBI" id="CHEBI:18420"/>
    </ligand>
</feature>
<evidence type="ECO:0000256" key="8">
    <source>
        <dbReference type="PIRSR" id="PIRSR004682-1"/>
    </source>
</evidence>
<dbReference type="InterPro" id="IPR006549">
    <property type="entry name" value="HAD-SF_hydro_IIIA"/>
</dbReference>
<comment type="subcellular location">
    <subcellularLocation>
        <location evidence="1 7">Cytoplasm</location>
    </subcellularLocation>
</comment>
<dbReference type="SUPFAM" id="SSF56784">
    <property type="entry name" value="HAD-like"/>
    <property type="match status" value="1"/>
</dbReference>
<feature type="binding site" evidence="10">
    <location>
        <position position="114"/>
    </location>
    <ligand>
        <name>Zn(2+)</name>
        <dbReference type="ChEBI" id="CHEBI:29105"/>
    </ligand>
</feature>
<protein>
    <recommendedName>
        <fullName evidence="6 7">D,D-heptose 1,7-bisphosphate phosphatase</fullName>
        <ecNumber evidence="7">3.1.3.-</ecNumber>
    </recommendedName>
</protein>
<keyword evidence="5 7" id="KW-0119">Carbohydrate metabolism</keyword>
<dbReference type="EMBL" id="MFVE01000005">
    <property type="protein sequence ID" value="OGI95631.1"/>
    <property type="molecule type" value="Genomic_DNA"/>
</dbReference>
<gene>
    <name evidence="12" type="ORF">A2917_03720</name>
</gene>
<feature type="site" description="Stabilizes the phosphoryl group" evidence="9">
    <location>
        <position position="116"/>
    </location>
</feature>
<evidence type="ECO:0000256" key="1">
    <source>
        <dbReference type="ARBA" id="ARBA00004496"/>
    </source>
</evidence>
<dbReference type="GO" id="GO:0046872">
    <property type="term" value="F:metal ion binding"/>
    <property type="evidence" value="ECO:0007669"/>
    <property type="project" value="UniProtKB-KW"/>
</dbReference>
<dbReference type="NCBIfam" id="TIGR01656">
    <property type="entry name" value="Histidinol-ppas"/>
    <property type="match status" value="1"/>
</dbReference>
<proteinExistence type="inferred from homology"/>
<dbReference type="GO" id="GO:0005975">
    <property type="term" value="P:carbohydrate metabolic process"/>
    <property type="evidence" value="ECO:0007669"/>
    <property type="project" value="InterPro"/>
</dbReference>
<dbReference type="PANTHER" id="PTHR42891:SF1">
    <property type="entry name" value="D-GLYCERO-BETA-D-MANNO-HEPTOSE-1,7-BISPHOSPHATE 7-PHOSPHATASE"/>
    <property type="match status" value="1"/>
</dbReference>
<keyword evidence="4 7" id="KW-0378">Hydrolase</keyword>
<sequence length="192" mass="22250">MEKAIFLDRDGIINKLVFNPKTNEYESPHEPKDLELIPNVLDSIKKLEDSGYYLFVVSNQPSFAKEKTTLEKIKEIHKKLQKQIKDYGINIKEYYYCYHHPEGVTSEYSCECDCRKPKPFFLNKAKDDYDLDLTKSWMIGDQDSDIECGNSVGVKTIMILNEHSGKKRGRSYPNCSVNNLLESVNLILNNKQ</sequence>
<dbReference type="Gene3D" id="3.40.50.1000">
    <property type="entry name" value="HAD superfamily/HAD-like"/>
    <property type="match status" value="1"/>
</dbReference>
<dbReference type="PANTHER" id="PTHR42891">
    <property type="entry name" value="D-GLYCERO-BETA-D-MANNO-HEPTOSE-1,7-BISPHOSPHATE 7-PHOSPHATASE"/>
    <property type="match status" value="1"/>
</dbReference>
<dbReference type="AlphaFoldDB" id="A0A1F6XNJ1"/>
<dbReference type="InterPro" id="IPR036412">
    <property type="entry name" value="HAD-like_sf"/>
</dbReference>
<dbReference type="InterPro" id="IPR006543">
    <property type="entry name" value="Histidinol-phos"/>
</dbReference>
<evidence type="ECO:0000256" key="7">
    <source>
        <dbReference type="PIRNR" id="PIRNR004682"/>
    </source>
</evidence>
<dbReference type="NCBIfam" id="TIGR01662">
    <property type="entry name" value="HAD-SF-IIIA"/>
    <property type="match status" value="1"/>
</dbReference>
<evidence type="ECO:0000256" key="9">
    <source>
        <dbReference type="PIRSR" id="PIRSR004682-3"/>
    </source>
</evidence>
<keyword evidence="2 7" id="KW-0963">Cytoplasm</keyword>
<evidence type="ECO:0000256" key="6">
    <source>
        <dbReference type="ARBA" id="ARBA00031828"/>
    </source>
</evidence>
<feature type="binding site" evidence="10">
    <location>
        <position position="141"/>
    </location>
    <ligand>
        <name>Mg(2+)</name>
        <dbReference type="ChEBI" id="CHEBI:18420"/>
    </ligand>
</feature>
<evidence type="ECO:0000256" key="10">
    <source>
        <dbReference type="PIRSR" id="PIRSR004682-4"/>
    </source>
</evidence>
<feature type="binding site" evidence="10">
    <location>
        <position position="112"/>
    </location>
    <ligand>
        <name>Zn(2+)</name>
        <dbReference type="ChEBI" id="CHEBI:29105"/>
    </ligand>
</feature>
<feature type="site" description="Contributes to substrate recognition" evidence="9">
    <location>
        <position position="115"/>
    </location>
</feature>
<reference evidence="12 13" key="1">
    <citation type="journal article" date="2016" name="Nat. Commun.">
        <title>Thousands of microbial genomes shed light on interconnected biogeochemical processes in an aquifer system.</title>
        <authorList>
            <person name="Anantharaman K."/>
            <person name="Brown C.T."/>
            <person name="Hug L.A."/>
            <person name="Sharon I."/>
            <person name="Castelle C.J."/>
            <person name="Probst A.J."/>
            <person name="Thomas B.C."/>
            <person name="Singh A."/>
            <person name="Wilkins M.J."/>
            <person name="Karaoz U."/>
            <person name="Brodie E.L."/>
            <person name="Williams K.H."/>
            <person name="Hubbard S.S."/>
            <person name="Banfield J.F."/>
        </authorList>
    </citation>
    <scope>NUCLEOTIDE SEQUENCE [LARGE SCALE GENOMIC DNA]</scope>
</reference>
<dbReference type="Pfam" id="PF13242">
    <property type="entry name" value="Hydrolase_like"/>
    <property type="match status" value="1"/>
</dbReference>
<feature type="active site" description="Nucleophile" evidence="8">
    <location>
        <position position="8"/>
    </location>
</feature>
<organism evidence="12 13">
    <name type="scientific">Candidatus Nomurabacteria bacterium RIFCSPLOWO2_01_FULL_42_17</name>
    <dbReference type="NCBI Taxonomy" id="1801780"/>
    <lineage>
        <taxon>Bacteria</taxon>
        <taxon>Candidatus Nomuraibacteriota</taxon>
    </lineage>
</organism>
<evidence type="ECO:0000313" key="13">
    <source>
        <dbReference type="Proteomes" id="UP000178104"/>
    </source>
</evidence>
<evidence type="ECO:0000256" key="4">
    <source>
        <dbReference type="ARBA" id="ARBA00022801"/>
    </source>
</evidence>
<keyword evidence="11" id="KW-0175">Coiled coil</keyword>
<dbReference type="PIRSF" id="PIRSF004682">
    <property type="entry name" value="GmhB"/>
    <property type="match status" value="1"/>
</dbReference>
<feature type="binding site" evidence="10">
    <location>
        <position position="97"/>
    </location>
    <ligand>
        <name>Zn(2+)</name>
        <dbReference type="ChEBI" id="CHEBI:29105"/>
    </ligand>
</feature>
<dbReference type="STRING" id="1801780.A2917_03720"/>
<comment type="caution">
    <text evidence="12">The sequence shown here is derived from an EMBL/GenBank/DDBJ whole genome shotgun (WGS) entry which is preliminary data.</text>
</comment>
<feature type="active site" description="Proton donor" evidence="8">
    <location>
        <position position="10"/>
    </location>
</feature>
<feature type="binding site" evidence="10">
    <location>
        <position position="8"/>
    </location>
    <ligand>
        <name>Mg(2+)</name>
        <dbReference type="ChEBI" id="CHEBI:18420"/>
    </ligand>
</feature>
<dbReference type="InterPro" id="IPR023214">
    <property type="entry name" value="HAD_sf"/>
</dbReference>
<accession>A0A1F6XNJ1</accession>
<dbReference type="EC" id="3.1.3.-" evidence="7"/>
<evidence type="ECO:0000313" key="12">
    <source>
        <dbReference type="EMBL" id="OGI95631.1"/>
    </source>
</evidence>
<dbReference type="InterPro" id="IPR004446">
    <property type="entry name" value="Heptose_bisP_phosphatase"/>
</dbReference>
<feature type="coiled-coil region" evidence="11">
    <location>
        <begin position="63"/>
        <end position="90"/>
    </location>
</feature>
<evidence type="ECO:0000256" key="5">
    <source>
        <dbReference type="ARBA" id="ARBA00023277"/>
    </source>
</evidence>
<evidence type="ECO:0000256" key="3">
    <source>
        <dbReference type="ARBA" id="ARBA00022723"/>
    </source>
</evidence>
<dbReference type="GO" id="GO:0016791">
    <property type="term" value="F:phosphatase activity"/>
    <property type="evidence" value="ECO:0007669"/>
    <property type="project" value="InterPro"/>
</dbReference>
<comment type="similarity">
    <text evidence="7">Belongs to the gmhB family.</text>
</comment>
<keyword evidence="10" id="KW-0862">Zinc</keyword>